<feature type="compositionally biased region" description="Polar residues" evidence="1">
    <location>
        <begin position="93"/>
        <end position="103"/>
    </location>
</feature>
<feature type="region of interest" description="Disordered" evidence="1">
    <location>
        <begin position="1"/>
        <end position="35"/>
    </location>
</feature>
<evidence type="ECO:0000313" key="2">
    <source>
        <dbReference type="EMBL" id="OSD04571.1"/>
    </source>
</evidence>
<feature type="compositionally biased region" description="Low complexity" evidence="1">
    <location>
        <begin position="381"/>
        <end position="393"/>
    </location>
</feature>
<accession>A0A1Y2IWH5</accession>
<sequence length="811" mass="88432">MSDSNPFNLPPMPEQDPYGGDALPTYDDLAAQHGPNSRFGRWREWIEKRAAERYADLTPADLERRRQKGWGESVDRAQSAASQTSSTLPSQTNPYLSQTGSRSLQADPFNATYSQTNSVYAPSSYGSSSHPTSMYSTATSSYASLPSHPIPPQLHLQTNIPLSAIPVSPFAHTSQPPPPAQLLPDAIDPSRLKLYHFGSRFLPHTTSPIRCLLPLGNHHMLLIGHDKGLSVLDMFPTEWSDGEDAQKGPADAEARLIWEGEGVHQMTILESESTGEGTPQGVVLALVSTEHDSSKDQESPRVLRMYNLASLVSLAKWAVTQKDARPLDLRGSATGKHSQGSVKKHHRPPSSIAKGLKNLVLDPAIAQPQSPSSKRPEPQTSYSSLASSWTSPSKGKSTVTRTDSVDSDWDIVSDLPLRWATHFTPLASAGSRLQNNSVLFYDVWRNEALRVRGGALLAVATKSSILLYEAPKGERAFRLAKSHSPIQEFYTPLPARSITFIHQSVQDNMGRSPSDVFPRSAALDSHHRHTRVSSFGSTVSNYPTQLSLFVIFEKKAGTIRIADSAVGEVDLYEDNWGAQQSALMTASPSISARRSRASWDGRGFAKEKGPWVRPVKFTIPGSGFQSSGAHMYVLTRGRQSHIVPHPLPAKIATVPPYRILYWSSMPNSVAARVCTSDNPDEAPFLQVIAFGEDGVEVQEVPLSQLSERKGKSRAQDPVRAQADIGGNAGLLVGGGHWNRPFYHGLSRSYSTSSYSSYDSTTSTEEGGGGEGGSEGIYAWVQKGTEDWRVVWLGDGAPQDEDDFEDEDADGL</sequence>
<keyword evidence="3" id="KW-1185">Reference proteome</keyword>
<feature type="region of interest" description="Disordered" evidence="1">
    <location>
        <begin position="53"/>
        <end position="103"/>
    </location>
</feature>
<feature type="region of interest" description="Disordered" evidence="1">
    <location>
        <begin position="328"/>
        <end position="352"/>
    </location>
</feature>
<proteinExistence type="predicted"/>
<organism evidence="2 3">
    <name type="scientific">Trametes coccinea (strain BRFM310)</name>
    <name type="common">Pycnoporus coccineus</name>
    <dbReference type="NCBI Taxonomy" id="1353009"/>
    <lineage>
        <taxon>Eukaryota</taxon>
        <taxon>Fungi</taxon>
        <taxon>Dikarya</taxon>
        <taxon>Basidiomycota</taxon>
        <taxon>Agaricomycotina</taxon>
        <taxon>Agaricomycetes</taxon>
        <taxon>Polyporales</taxon>
        <taxon>Polyporaceae</taxon>
        <taxon>Trametes</taxon>
    </lineage>
</organism>
<reference evidence="2 3" key="1">
    <citation type="journal article" date="2015" name="Biotechnol. Biofuels">
        <title>Enhanced degradation of softwood versus hardwood by the white-rot fungus Pycnoporus coccineus.</title>
        <authorList>
            <person name="Couturier M."/>
            <person name="Navarro D."/>
            <person name="Chevret D."/>
            <person name="Henrissat B."/>
            <person name="Piumi F."/>
            <person name="Ruiz-Duenas F.J."/>
            <person name="Martinez A.T."/>
            <person name="Grigoriev I.V."/>
            <person name="Riley R."/>
            <person name="Lipzen A."/>
            <person name="Berrin J.G."/>
            <person name="Master E.R."/>
            <person name="Rosso M.N."/>
        </authorList>
    </citation>
    <scope>NUCLEOTIDE SEQUENCE [LARGE SCALE GENOMIC DNA]</scope>
    <source>
        <strain evidence="2 3">BRFM310</strain>
    </source>
</reference>
<name>A0A1Y2IWH5_TRAC3</name>
<dbReference type="EMBL" id="KZ084096">
    <property type="protein sequence ID" value="OSD04571.1"/>
    <property type="molecule type" value="Genomic_DNA"/>
</dbReference>
<dbReference type="OrthoDB" id="2590590at2759"/>
<dbReference type="STRING" id="1353009.A0A1Y2IWH5"/>
<evidence type="ECO:0000313" key="3">
    <source>
        <dbReference type="Proteomes" id="UP000193067"/>
    </source>
</evidence>
<dbReference type="Proteomes" id="UP000193067">
    <property type="component" value="Unassembled WGS sequence"/>
</dbReference>
<feature type="region of interest" description="Disordered" evidence="1">
    <location>
        <begin position="753"/>
        <end position="775"/>
    </location>
</feature>
<feature type="compositionally biased region" description="Low complexity" evidence="1">
    <location>
        <begin position="77"/>
        <end position="92"/>
    </location>
</feature>
<feature type="region of interest" description="Disordered" evidence="1">
    <location>
        <begin position="121"/>
        <end position="141"/>
    </location>
</feature>
<gene>
    <name evidence="2" type="ORF">PYCCODRAFT_1407562</name>
</gene>
<feature type="region of interest" description="Disordered" evidence="1">
    <location>
        <begin position="791"/>
        <end position="811"/>
    </location>
</feature>
<protein>
    <submittedName>
        <fullName evidence="2">Uncharacterized protein</fullName>
    </submittedName>
</protein>
<dbReference type="AlphaFoldDB" id="A0A1Y2IWH5"/>
<feature type="compositionally biased region" description="Gly residues" evidence="1">
    <location>
        <begin position="765"/>
        <end position="774"/>
    </location>
</feature>
<feature type="compositionally biased region" description="Acidic residues" evidence="1">
    <location>
        <begin position="797"/>
        <end position="811"/>
    </location>
</feature>
<evidence type="ECO:0000256" key="1">
    <source>
        <dbReference type="SAM" id="MobiDB-lite"/>
    </source>
</evidence>
<feature type="compositionally biased region" description="Low complexity" evidence="1">
    <location>
        <begin position="753"/>
        <end position="764"/>
    </location>
</feature>
<feature type="region of interest" description="Disordered" evidence="1">
    <location>
        <begin position="366"/>
        <end position="403"/>
    </location>
</feature>